<dbReference type="PANTHER" id="PTHR10953:SF102">
    <property type="entry name" value="ADENYLYLTRANSFERASE AND SULFURTRANSFERASE MOCS3"/>
    <property type="match status" value="1"/>
</dbReference>
<dbReference type="InterPro" id="IPR000594">
    <property type="entry name" value="ThiF_NAD_FAD-bd"/>
</dbReference>
<accession>A0AAX3JN26</accession>
<dbReference type="EMBL" id="CP114721">
    <property type="protein sequence ID" value="WAZ72312.1"/>
    <property type="molecule type" value="Genomic_DNA"/>
</dbReference>
<dbReference type="InterPro" id="IPR045886">
    <property type="entry name" value="ThiF/MoeB/HesA"/>
</dbReference>
<dbReference type="Pfam" id="PF00899">
    <property type="entry name" value="ThiF"/>
    <property type="match status" value="1"/>
</dbReference>
<reference evidence="2" key="1">
    <citation type="submission" date="2022-12" db="EMBL/GenBank/DDBJ databases">
        <title>B. miyamotoi WGS.</title>
        <authorList>
            <person name="Gabriele M."/>
            <person name="Kuleshov K.V."/>
            <person name="Hepner S."/>
            <person name="Hoornstra D."/>
            <person name="Hovius J.W."/>
            <person name="Platonov A.E."/>
            <person name="Fingerle V."/>
            <person name="Strube C."/>
        </authorList>
    </citation>
    <scope>NUCLEOTIDE SEQUENCE</scope>
    <source>
        <strain evidence="2">ZStruIII14-9</strain>
        <plasmid evidence="2">pZSt-lp92</plasmid>
    </source>
</reference>
<dbReference type="SUPFAM" id="SSF69572">
    <property type="entry name" value="Activating enzymes of the ubiquitin-like proteins"/>
    <property type="match status" value="1"/>
</dbReference>
<keyword evidence="2" id="KW-0614">Plasmid</keyword>
<evidence type="ECO:0000313" key="2">
    <source>
        <dbReference type="EMBL" id="WAZ72312.1"/>
    </source>
</evidence>
<dbReference type="PANTHER" id="PTHR10953">
    <property type="entry name" value="UBIQUITIN-ACTIVATING ENZYME E1"/>
    <property type="match status" value="1"/>
</dbReference>
<geneLocation type="plasmid" evidence="2 3">
    <name>pZSt-lp92</name>
</geneLocation>
<gene>
    <name evidence="2" type="ORF">O5404_04655</name>
</gene>
<proteinExistence type="predicted"/>
<dbReference type="Gene3D" id="3.40.50.720">
    <property type="entry name" value="NAD(P)-binding Rossmann-like Domain"/>
    <property type="match status" value="1"/>
</dbReference>
<evidence type="ECO:0000313" key="3">
    <source>
        <dbReference type="Proteomes" id="UP001164513"/>
    </source>
</evidence>
<dbReference type="GO" id="GO:0004792">
    <property type="term" value="F:thiosulfate-cyanide sulfurtransferase activity"/>
    <property type="evidence" value="ECO:0007669"/>
    <property type="project" value="TreeGrafter"/>
</dbReference>
<keyword evidence="2" id="KW-0548">Nucleotidyltransferase</keyword>
<protein>
    <submittedName>
        <fullName evidence="2">ThiF family adenylyltransferase</fullName>
    </submittedName>
</protein>
<dbReference type="Proteomes" id="UP001164513">
    <property type="component" value="Plasmid pZSt-lp92"/>
</dbReference>
<dbReference type="GO" id="GO:0005737">
    <property type="term" value="C:cytoplasm"/>
    <property type="evidence" value="ECO:0007669"/>
    <property type="project" value="TreeGrafter"/>
</dbReference>
<keyword evidence="2" id="KW-0808">Transferase</keyword>
<organism evidence="2 3">
    <name type="scientific">Borrelia miyamotoi</name>
    <dbReference type="NCBI Taxonomy" id="47466"/>
    <lineage>
        <taxon>Bacteria</taxon>
        <taxon>Pseudomonadati</taxon>
        <taxon>Spirochaetota</taxon>
        <taxon>Spirochaetia</taxon>
        <taxon>Spirochaetales</taxon>
        <taxon>Borreliaceae</taxon>
        <taxon>Borrelia</taxon>
    </lineage>
</organism>
<evidence type="ECO:0000259" key="1">
    <source>
        <dbReference type="Pfam" id="PF00899"/>
    </source>
</evidence>
<dbReference type="GO" id="GO:0008641">
    <property type="term" value="F:ubiquitin-like modifier activating enzyme activity"/>
    <property type="evidence" value="ECO:0007669"/>
    <property type="project" value="InterPro"/>
</dbReference>
<sequence>MTYIKNPTSFFNKSTSGNIVNLGQFQIEVDDTVFEHLLDVAIFAQNQKTYEELIVFATENNIHSKLIKLAIDNKILITFYAHTYFQNGIHLKNKYFLDLLLAHPENFNLEKEHIIVVGCGGIGNFMTYSLSTLGLGSISFIDEDEIEESNLNRQFLFDYDFIGANKVDIIEKNKIIK</sequence>
<dbReference type="AlphaFoldDB" id="A0AAX3JN26"/>
<dbReference type="RefSeq" id="WP_242450676.1">
    <property type="nucleotide sequence ID" value="NZ_CP044629.1"/>
</dbReference>
<feature type="domain" description="THIF-type NAD/FAD binding fold" evidence="1">
    <location>
        <begin position="108"/>
        <end position="171"/>
    </location>
</feature>
<name>A0AAX3JN26_9SPIR</name>
<dbReference type="GO" id="GO:0016779">
    <property type="term" value="F:nucleotidyltransferase activity"/>
    <property type="evidence" value="ECO:0007669"/>
    <property type="project" value="UniProtKB-KW"/>
</dbReference>
<dbReference type="InterPro" id="IPR035985">
    <property type="entry name" value="Ubiquitin-activating_enz"/>
</dbReference>